<dbReference type="AlphaFoldDB" id="A0A2G6E2N8"/>
<dbReference type="EMBL" id="PDPS01000039">
    <property type="protein sequence ID" value="PID56021.1"/>
    <property type="molecule type" value="Genomic_DNA"/>
</dbReference>
<accession>A0A2G6E2N8</accession>
<evidence type="ECO:0000313" key="1">
    <source>
        <dbReference type="EMBL" id="PID56021.1"/>
    </source>
</evidence>
<dbReference type="Proteomes" id="UP000229740">
    <property type="component" value="Unassembled WGS sequence"/>
</dbReference>
<protein>
    <submittedName>
        <fullName evidence="1">Uncharacterized protein</fullName>
    </submittedName>
</protein>
<gene>
    <name evidence="1" type="ORF">CSB45_13040</name>
</gene>
<organism evidence="1 2">
    <name type="scientific">candidate division KSB3 bacterium</name>
    <dbReference type="NCBI Taxonomy" id="2044937"/>
    <lineage>
        <taxon>Bacteria</taxon>
        <taxon>candidate division KSB3</taxon>
    </lineage>
</organism>
<name>A0A2G6E2N8_9BACT</name>
<reference evidence="1 2" key="1">
    <citation type="submission" date="2017-10" db="EMBL/GenBank/DDBJ databases">
        <title>Novel microbial diversity and functional potential in the marine mammal oral microbiome.</title>
        <authorList>
            <person name="Dudek N.K."/>
            <person name="Sun C.L."/>
            <person name="Burstein D."/>
            <person name="Kantor R.S."/>
            <person name="Aliaga Goltsman D.S."/>
            <person name="Bik E.M."/>
            <person name="Thomas B.C."/>
            <person name="Banfield J.F."/>
            <person name="Relman D.A."/>
        </authorList>
    </citation>
    <scope>NUCLEOTIDE SEQUENCE [LARGE SCALE GENOMIC DNA]</scope>
    <source>
        <strain evidence="1">DOLZORAL124_49_17</strain>
    </source>
</reference>
<evidence type="ECO:0000313" key="2">
    <source>
        <dbReference type="Proteomes" id="UP000229740"/>
    </source>
</evidence>
<proteinExistence type="predicted"/>
<comment type="caution">
    <text evidence="1">The sequence shown here is derived from an EMBL/GenBank/DDBJ whole genome shotgun (WGS) entry which is preliminary data.</text>
</comment>
<sequence>MSFADAVRVGLMDTFTIHADHVDVEEIMKEIHRRVLEKKEQGIYSDADLQEITELKQNLSPLKNERYIELNLQLRRLHHNWDMAAAGSVIIRSHRKVIGPLLVVIKTVGARVLRFFASAFFTRQTEFNAASVRFSSVVLEELTRLNEENTALQQRIDELEARQRDE</sequence>